<proteinExistence type="predicted"/>
<dbReference type="Gene3D" id="3.40.50.150">
    <property type="entry name" value="Vaccinia Virus protein VP39"/>
    <property type="match status" value="1"/>
</dbReference>
<dbReference type="Pfam" id="PF13649">
    <property type="entry name" value="Methyltransf_25"/>
    <property type="match status" value="1"/>
</dbReference>
<accession>A0A1W1BRX7</accession>
<dbReference type="InterPro" id="IPR041698">
    <property type="entry name" value="Methyltransf_25"/>
</dbReference>
<organism evidence="2">
    <name type="scientific">hydrothermal vent metagenome</name>
    <dbReference type="NCBI Taxonomy" id="652676"/>
    <lineage>
        <taxon>unclassified sequences</taxon>
        <taxon>metagenomes</taxon>
        <taxon>ecological metagenomes</taxon>
    </lineage>
</organism>
<sequence>MPRINSEKFYKNAIKKYGISPQGVCWIDAARQQMRFDILHSLLPKDLSSSSIVDAGCGFGDFYIFLKNNHNLPQKYRGIDAVSEMCSLAKEQTHQEIIEADILHAELPVADYYLCSGAMNILTPFETTLFIRKCFQASKKGFIFNILYGNRKSQTYNYLTKESLENIAKVLGVKKIEYLDDYLENDITMGFFR</sequence>
<name>A0A1W1BRX7_9ZZZZ</name>
<evidence type="ECO:0000259" key="1">
    <source>
        <dbReference type="Pfam" id="PF13649"/>
    </source>
</evidence>
<evidence type="ECO:0000313" key="2">
    <source>
        <dbReference type="EMBL" id="SFV56320.1"/>
    </source>
</evidence>
<feature type="domain" description="Methyltransferase" evidence="1">
    <location>
        <begin position="52"/>
        <end position="141"/>
    </location>
</feature>
<gene>
    <name evidence="2" type="ORF">MNB_SM-5-1238</name>
</gene>
<dbReference type="InterPro" id="IPR029063">
    <property type="entry name" value="SAM-dependent_MTases_sf"/>
</dbReference>
<dbReference type="SUPFAM" id="SSF53335">
    <property type="entry name" value="S-adenosyl-L-methionine-dependent methyltransferases"/>
    <property type="match status" value="1"/>
</dbReference>
<dbReference type="EMBL" id="FPHH01000038">
    <property type="protein sequence ID" value="SFV56320.1"/>
    <property type="molecule type" value="Genomic_DNA"/>
</dbReference>
<dbReference type="AlphaFoldDB" id="A0A1W1BRX7"/>
<reference evidence="2" key="1">
    <citation type="submission" date="2016-10" db="EMBL/GenBank/DDBJ databases">
        <authorList>
            <person name="de Groot N.N."/>
        </authorList>
    </citation>
    <scope>NUCLEOTIDE SEQUENCE</scope>
</reference>
<protein>
    <recommendedName>
        <fullName evidence="1">Methyltransferase domain-containing protein</fullName>
    </recommendedName>
</protein>